<feature type="region of interest" description="Disordered" evidence="1">
    <location>
        <begin position="1"/>
        <end position="57"/>
    </location>
</feature>
<dbReference type="Proteomes" id="UP000663829">
    <property type="component" value="Unassembled WGS sequence"/>
</dbReference>
<dbReference type="AlphaFoldDB" id="A0A816CD36"/>
<comment type="caution">
    <text evidence="3">The sequence shown here is derived from an EMBL/GenBank/DDBJ whole genome shotgun (WGS) entry which is preliminary data.</text>
</comment>
<evidence type="ECO:0000313" key="3">
    <source>
        <dbReference type="EMBL" id="CAF1619827.1"/>
    </source>
</evidence>
<feature type="non-terminal residue" evidence="3">
    <location>
        <position position="182"/>
    </location>
</feature>
<evidence type="ECO:0000313" key="6">
    <source>
        <dbReference type="Proteomes" id="UP000663829"/>
    </source>
</evidence>
<dbReference type="Proteomes" id="UP000682733">
    <property type="component" value="Unassembled WGS sequence"/>
</dbReference>
<feature type="compositionally biased region" description="Basic and acidic residues" evidence="1">
    <location>
        <begin position="1"/>
        <end position="10"/>
    </location>
</feature>
<evidence type="ECO:0000256" key="1">
    <source>
        <dbReference type="SAM" id="MobiDB-lite"/>
    </source>
</evidence>
<evidence type="ECO:0000313" key="2">
    <source>
        <dbReference type="EMBL" id="CAF1554225.1"/>
    </source>
</evidence>
<gene>
    <name evidence="3" type="ORF">GPM918_LOCUS43668</name>
    <name evidence="2" type="ORF">OVA965_LOCUS39462</name>
    <name evidence="5" type="ORF">SRO942_LOCUS45219</name>
    <name evidence="4" type="ORF">TMI583_LOCUS40772</name>
</gene>
<accession>A0A816CD36</accession>
<dbReference type="EMBL" id="CAJNOQ010040371">
    <property type="protein sequence ID" value="CAF1619827.1"/>
    <property type="molecule type" value="Genomic_DNA"/>
</dbReference>
<sequence>MVGSPLRDDDINMDAGKELNSTQEMSDDSDDSSSEEERYELESDDDDDREENDGGGVDSKSKFHCYGVSVYDINNQLSVWPFFMVVNEMPLKYRFESSNLILFTCWSADIKLDRQRMQILLNKMVKMMLLYEHGITLINPDGMSIKVRVFMFIGVIDKVARCKVENHIQYNGEYGCAICGQP</sequence>
<organism evidence="3 6">
    <name type="scientific">Didymodactylos carnosus</name>
    <dbReference type="NCBI Taxonomy" id="1234261"/>
    <lineage>
        <taxon>Eukaryota</taxon>
        <taxon>Metazoa</taxon>
        <taxon>Spiralia</taxon>
        <taxon>Gnathifera</taxon>
        <taxon>Rotifera</taxon>
        <taxon>Eurotatoria</taxon>
        <taxon>Bdelloidea</taxon>
        <taxon>Philodinida</taxon>
        <taxon>Philodinidae</taxon>
        <taxon>Didymodactylos</taxon>
    </lineage>
</organism>
<feature type="compositionally biased region" description="Acidic residues" evidence="1">
    <location>
        <begin position="25"/>
        <end position="53"/>
    </location>
</feature>
<reference evidence="3" key="1">
    <citation type="submission" date="2021-02" db="EMBL/GenBank/DDBJ databases">
        <authorList>
            <person name="Nowell W R."/>
        </authorList>
    </citation>
    <scope>NUCLEOTIDE SEQUENCE</scope>
</reference>
<keyword evidence="6" id="KW-1185">Reference proteome</keyword>
<dbReference type="Proteomes" id="UP000677228">
    <property type="component" value="Unassembled WGS sequence"/>
</dbReference>
<dbReference type="EMBL" id="CAJNOK010040903">
    <property type="protein sequence ID" value="CAF1554225.1"/>
    <property type="molecule type" value="Genomic_DNA"/>
</dbReference>
<dbReference type="EMBL" id="CAJOBC010107473">
    <property type="protein sequence ID" value="CAF4509045.1"/>
    <property type="molecule type" value="Genomic_DNA"/>
</dbReference>
<evidence type="ECO:0000313" key="4">
    <source>
        <dbReference type="EMBL" id="CAF4344943.1"/>
    </source>
</evidence>
<evidence type="ECO:0000313" key="5">
    <source>
        <dbReference type="EMBL" id="CAF4509045.1"/>
    </source>
</evidence>
<name>A0A816CD36_9BILA</name>
<dbReference type="Proteomes" id="UP000681722">
    <property type="component" value="Unassembled WGS sequence"/>
</dbReference>
<protein>
    <submittedName>
        <fullName evidence="3">Uncharacterized protein</fullName>
    </submittedName>
</protein>
<dbReference type="OrthoDB" id="7761718at2759"/>
<dbReference type="EMBL" id="CAJOBA010063417">
    <property type="protein sequence ID" value="CAF4344943.1"/>
    <property type="molecule type" value="Genomic_DNA"/>
</dbReference>
<proteinExistence type="predicted"/>